<comment type="caution">
    <text evidence="1">The sequence shown here is derived from an EMBL/GenBank/DDBJ whole genome shotgun (WGS) entry which is preliminary data.</text>
</comment>
<keyword evidence="2" id="KW-1185">Reference proteome</keyword>
<protein>
    <submittedName>
        <fullName evidence="1">Uncharacterized protein</fullName>
    </submittedName>
</protein>
<sequence length="55" mass="6432">MNLTKEQMAAVFTEWMRRYEENPESFAAEYGEPAEYGPAAAEYFCKLLKEMRICS</sequence>
<name>A0ABM9W0S1_9FIRM</name>
<evidence type="ECO:0000313" key="2">
    <source>
        <dbReference type="Proteomes" id="UP000245702"/>
    </source>
</evidence>
<gene>
    <name evidence="1" type="ORF">SSPH_01133</name>
</gene>
<accession>A0ABM9W0S1</accession>
<evidence type="ECO:0000313" key="1">
    <source>
        <dbReference type="EMBL" id="CVK18495.1"/>
    </source>
</evidence>
<dbReference type="EMBL" id="FCOW01000004">
    <property type="protein sequence ID" value="CVK18495.1"/>
    <property type="molecule type" value="Genomic_DNA"/>
</dbReference>
<dbReference type="RefSeq" id="WP_158027090.1">
    <property type="nucleotide sequence ID" value="NZ_CP146991.1"/>
</dbReference>
<organism evidence="1 2">
    <name type="scientific">Sporomusa sphaeroides DSM 2875</name>
    <dbReference type="NCBI Taxonomy" id="1337886"/>
    <lineage>
        <taxon>Bacteria</taxon>
        <taxon>Bacillati</taxon>
        <taxon>Bacillota</taxon>
        <taxon>Negativicutes</taxon>
        <taxon>Selenomonadales</taxon>
        <taxon>Sporomusaceae</taxon>
        <taxon>Sporomusa</taxon>
    </lineage>
</organism>
<proteinExistence type="predicted"/>
<dbReference type="Proteomes" id="UP000245702">
    <property type="component" value="Unassembled WGS sequence"/>
</dbReference>
<reference evidence="1 2" key="1">
    <citation type="submission" date="2016-01" db="EMBL/GenBank/DDBJ databases">
        <authorList>
            <person name="Brown R."/>
        </authorList>
    </citation>
    <scope>NUCLEOTIDE SEQUENCE [LARGE SCALE GENOMIC DNA]</scope>
    <source>
        <strain evidence="1">Sporomusa sphaeroides DSM 2875</strain>
    </source>
</reference>